<evidence type="ECO:0000313" key="2">
    <source>
        <dbReference type="Proteomes" id="UP000663720"/>
    </source>
</evidence>
<dbReference type="EMBL" id="CP061799">
    <property type="protein sequence ID" value="QTA81373.1"/>
    <property type="molecule type" value="Genomic_DNA"/>
</dbReference>
<proteinExistence type="predicted"/>
<keyword evidence="2" id="KW-1185">Reference proteome</keyword>
<name>A0A975GI17_9BACT</name>
<dbReference type="KEGG" id="dli:dnl_37060"/>
<evidence type="ECO:0000313" key="1">
    <source>
        <dbReference type="EMBL" id="QTA81373.1"/>
    </source>
</evidence>
<dbReference type="AlphaFoldDB" id="A0A975GI17"/>
<organism evidence="1 2">
    <name type="scientific">Desulfonema limicola</name>
    <dbReference type="NCBI Taxonomy" id="45656"/>
    <lineage>
        <taxon>Bacteria</taxon>
        <taxon>Pseudomonadati</taxon>
        <taxon>Thermodesulfobacteriota</taxon>
        <taxon>Desulfobacteria</taxon>
        <taxon>Desulfobacterales</taxon>
        <taxon>Desulfococcaceae</taxon>
        <taxon>Desulfonema</taxon>
    </lineage>
</organism>
<sequence length="95" mass="11624">MIQNIHEKIFTDLHISKDQLLSDMALLLARQQLSEYSMEVDYYEKKYGKDFQEFDKMFRSLKASYEMENDWMSWKFAAETREYWQNIVGNIKNDY</sequence>
<protein>
    <submittedName>
        <fullName evidence="1">Uncharacterized protein</fullName>
    </submittedName>
</protein>
<accession>A0A975GI17</accession>
<dbReference type="RefSeq" id="WP_207687412.1">
    <property type="nucleotide sequence ID" value="NZ_CP061799.1"/>
</dbReference>
<dbReference type="Proteomes" id="UP000663720">
    <property type="component" value="Chromosome"/>
</dbReference>
<reference evidence="1" key="1">
    <citation type="journal article" date="2021" name="Microb. Physiol.">
        <title>Proteogenomic Insights into the Physiology of Marine, Sulfate-Reducing, Filamentous Desulfonema limicola and Desulfonema magnum.</title>
        <authorList>
            <person name="Schnaars V."/>
            <person name="Wohlbrand L."/>
            <person name="Scheve S."/>
            <person name="Hinrichs C."/>
            <person name="Reinhardt R."/>
            <person name="Rabus R."/>
        </authorList>
    </citation>
    <scope>NUCLEOTIDE SEQUENCE</scope>
    <source>
        <strain evidence="1">5ac10</strain>
    </source>
</reference>
<gene>
    <name evidence="1" type="ORF">dnl_37060</name>
</gene>